<keyword evidence="2" id="KW-0732">Signal</keyword>
<dbReference type="InterPro" id="IPR005064">
    <property type="entry name" value="BUG"/>
</dbReference>
<organism evidence="3 4">
    <name type="scientific">Advenella kashmirensis</name>
    <dbReference type="NCBI Taxonomy" id="310575"/>
    <lineage>
        <taxon>Bacteria</taxon>
        <taxon>Pseudomonadati</taxon>
        <taxon>Pseudomonadota</taxon>
        <taxon>Betaproteobacteria</taxon>
        <taxon>Burkholderiales</taxon>
        <taxon>Alcaligenaceae</taxon>
    </lineage>
</organism>
<proteinExistence type="inferred from homology"/>
<evidence type="ECO:0008006" key="5">
    <source>
        <dbReference type="Google" id="ProtNLM"/>
    </source>
</evidence>
<feature type="signal peptide" evidence="2">
    <location>
        <begin position="1"/>
        <end position="22"/>
    </location>
</feature>
<evidence type="ECO:0000256" key="1">
    <source>
        <dbReference type="ARBA" id="ARBA00006987"/>
    </source>
</evidence>
<dbReference type="AlphaFoldDB" id="A0A356LN54"/>
<dbReference type="Proteomes" id="UP000264036">
    <property type="component" value="Unassembled WGS sequence"/>
</dbReference>
<accession>A0A356LN54</accession>
<dbReference type="PANTHER" id="PTHR42928">
    <property type="entry name" value="TRICARBOXYLATE-BINDING PROTEIN"/>
    <property type="match status" value="1"/>
</dbReference>
<dbReference type="Pfam" id="PF03401">
    <property type="entry name" value="TctC"/>
    <property type="match status" value="1"/>
</dbReference>
<evidence type="ECO:0000313" key="4">
    <source>
        <dbReference type="Proteomes" id="UP000264036"/>
    </source>
</evidence>
<dbReference type="SUPFAM" id="SSF53850">
    <property type="entry name" value="Periplasmic binding protein-like II"/>
    <property type="match status" value="1"/>
</dbReference>
<evidence type="ECO:0000313" key="3">
    <source>
        <dbReference type="EMBL" id="HBP32021.1"/>
    </source>
</evidence>
<comment type="caution">
    <text evidence="3">The sequence shown here is derived from an EMBL/GenBank/DDBJ whole genome shotgun (WGS) entry which is preliminary data.</text>
</comment>
<dbReference type="CDD" id="cd13578">
    <property type="entry name" value="PBP2_Bug27"/>
    <property type="match status" value="1"/>
</dbReference>
<sequence length="323" mass="34862">MKKIRPFALLALTVGAVFSAQAQTADNYPNRTIRIIVPYTPGAINDILARRMAQYLGEELKQTVIVENKPGAGTAIGTEFVARADPDGYTLLQAAAAHSILPSLVKKLPFDPLKSFEFITLAATSSYVMIATPKLPANNVAEFISLVKEEPGKYVYASTGNGSSAHLMGEMLKELTGTDIMHIPYKGLAQGLNDVASGQVHVTFGTYPGSMAYLKPGRVKALATTGKNRMSSLPEVSTVQETVPGYDAQGWWGYLAPAGTPKAIIQKLNSAFNKIIRNKTFSDTFTSEGVEMLGTTGDAFKTHVEQEMQVWGKLVKSAQIRTN</sequence>
<protein>
    <recommendedName>
        <fullName evidence="5">Tripartite tricarboxylate transporter substrate binding protein</fullName>
    </recommendedName>
</protein>
<dbReference type="InterPro" id="IPR042100">
    <property type="entry name" value="Bug_dom1"/>
</dbReference>
<feature type="chain" id="PRO_5017024273" description="Tripartite tricarboxylate transporter substrate binding protein" evidence="2">
    <location>
        <begin position="23"/>
        <end position="323"/>
    </location>
</feature>
<gene>
    <name evidence="3" type="ORF">DD666_21750</name>
</gene>
<name>A0A356LN54_9BURK</name>
<dbReference type="PIRSF" id="PIRSF017082">
    <property type="entry name" value="YflP"/>
    <property type="match status" value="1"/>
</dbReference>
<evidence type="ECO:0000256" key="2">
    <source>
        <dbReference type="SAM" id="SignalP"/>
    </source>
</evidence>
<comment type="similarity">
    <text evidence="1">Belongs to the UPF0065 (bug) family.</text>
</comment>
<reference evidence="3 4" key="1">
    <citation type="journal article" date="2018" name="Nat. Biotechnol.">
        <title>A standardized bacterial taxonomy based on genome phylogeny substantially revises the tree of life.</title>
        <authorList>
            <person name="Parks D.H."/>
            <person name="Chuvochina M."/>
            <person name="Waite D.W."/>
            <person name="Rinke C."/>
            <person name="Skarshewski A."/>
            <person name="Chaumeil P.A."/>
            <person name="Hugenholtz P."/>
        </authorList>
    </citation>
    <scope>NUCLEOTIDE SEQUENCE [LARGE SCALE GENOMIC DNA]</scope>
    <source>
        <strain evidence="3">UBA10707</strain>
    </source>
</reference>
<dbReference type="EMBL" id="DOEK01000047">
    <property type="protein sequence ID" value="HBP32021.1"/>
    <property type="molecule type" value="Genomic_DNA"/>
</dbReference>
<dbReference type="PANTHER" id="PTHR42928:SF5">
    <property type="entry name" value="BLR1237 PROTEIN"/>
    <property type="match status" value="1"/>
</dbReference>
<dbReference type="Gene3D" id="3.40.190.10">
    <property type="entry name" value="Periplasmic binding protein-like II"/>
    <property type="match status" value="1"/>
</dbReference>
<dbReference type="Gene3D" id="3.40.190.150">
    <property type="entry name" value="Bordetella uptake gene, domain 1"/>
    <property type="match status" value="1"/>
</dbReference>